<feature type="region of interest" description="Disordered" evidence="1">
    <location>
        <begin position="1"/>
        <end position="69"/>
    </location>
</feature>
<dbReference type="AlphaFoldDB" id="A0A2T7DXD0"/>
<reference evidence="2 3" key="1">
    <citation type="submission" date="2018-04" db="EMBL/GenBank/DDBJ databases">
        <title>WGS assembly of Panicum hallii var. hallii HAL2.</title>
        <authorList>
            <person name="Lovell J."/>
            <person name="Jenkins J."/>
            <person name="Lowry D."/>
            <person name="Mamidi S."/>
            <person name="Sreedasyam A."/>
            <person name="Weng X."/>
            <person name="Barry K."/>
            <person name="Bonette J."/>
            <person name="Campitelli B."/>
            <person name="Daum C."/>
            <person name="Gordon S."/>
            <person name="Gould B."/>
            <person name="Lipzen A."/>
            <person name="MacQueen A."/>
            <person name="Palacio-Mejia J."/>
            <person name="Plott C."/>
            <person name="Shakirov E."/>
            <person name="Shu S."/>
            <person name="Yoshinaga Y."/>
            <person name="Zane M."/>
            <person name="Rokhsar D."/>
            <person name="Grimwood J."/>
            <person name="Schmutz J."/>
            <person name="Juenger T."/>
        </authorList>
    </citation>
    <scope>NUCLEOTIDE SEQUENCE [LARGE SCALE GENOMIC DNA]</scope>
    <source>
        <strain evidence="3">cv. HAL2</strain>
    </source>
</reference>
<accession>A0A2T7DXD0</accession>
<name>A0A2T7DXD0_9POAL</name>
<evidence type="ECO:0000313" key="2">
    <source>
        <dbReference type="EMBL" id="PUZ60233.1"/>
    </source>
</evidence>
<dbReference type="Gramene" id="PUZ60233">
    <property type="protein sequence ID" value="PUZ60233"/>
    <property type="gene ID" value="GQ55_4G107600"/>
</dbReference>
<protein>
    <submittedName>
        <fullName evidence="2">Uncharacterized protein</fullName>
    </submittedName>
</protein>
<dbReference type="EMBL" id="CM009752">
    <property type="protein sequence ID" value="PUZ60233.1"/>
    <property type="molecule type" value="Genomic_DNA"/>
</dbReference>
<evidence type="ECO:0000256" key="1">
    <source>
        <dbReference type="SAM" id="MobiDB-lite"/>
    </source>
</evidence>
<evidence type="ECO:0000313" key="3">
    <source>
        <dbReference type="Proteomes" id="UP000244336"/>
    </source>
</evidence>
<sequence>MPGVAQSQGEGVRRWAGPGASGTGGRAGPVASGGSWGCSEKRAAAGRARGERRWRGATAINTHSGLDPG</sequence>
<gene>
    <name evidence="2" type="ORF">GQ55_4G107600</name>
</gene>
<feature type="compositionally biased region" description="Polar residues" evidence="1">
    <location>
        <begin position="60"/>
        <end position="69"/>
    </location>
</feature>
<keyword evidence="3" id="KW-1185">Reference proteome</keyword>
<proteinExistence type="predicted"/>
<organism evidence="2 3">
    <name type="scientific">Panicum hallii var. hallii</name>
    <dbReference type="NCBI Taxonomy" id="1504633"/>
    <lineage>
        <taxon>Eukaryota</taxon>
        <taxon>Viridiplantae</taxon>
        <taxon>Streptophyta</taxon>
        <taxon>Embryophyta</taxon>
        <taxon>Tracheophyta</taxon>
        <taxon>Spermatophyta</taxon>
        <taxon>Magnoliopsida</taxon>
        <taxon>Liliopsida</taxon>
        <taxon>Poales</taxon>
        <taxon>Poaceae</taxon>
        <taxon>PACMAD clade</taxon>
        <taxon>Panicoideae</taxon>
        <taxon>Panicodae</taxon>
        <taxon>Paniceae</taxon>
        <taxon>Panicinae</taxon>
        <taxon>Panicum</taxon>
        <taxon>Panicum sect. Panicum</taxon>
    </lineage>
</organism>
<dbReference type="Proteomes" id="UP000244336">
    <property type="component" value="Chromosome 4"/>
</dbReference>
<feature type="compositionally biased region" description="Basic and acidic residues" evidence="1">
    <location>
        <begin position="39"/>
        <end position="54"/>
    </location>
</feature>